<feature type="domain" description="FAS1" evidence="2">
    <location>
        <begin position="27"/>
        <end position="209"/>
    </location>
</feature>
<dbReference type="EMBL" id="BAABKM010000002">
    <property type="protein sequence ID" value="GAA4706831.1"/>
    <property type="molecule type" value="Genomic_DNA"/>
</dbReference>
<dbReference type="SUPFAM" id="SSF82153">
    <property type="entry name" value="FAS1 domain"/>
    <property type="match status" value="1"/>
</dbReference>
<dbReference type="Proteomes" id="UP001499974">
    <property type="component" value="Unassembled WGS sequence"/>
</dbReference>
<dbReference type="InterPro" id="IPR036378">
    <property type="entry name" value="FAS1_dom_sf"/>
</dbReference>
<dbReference type="SMART" id="SM00554">
    <property type="entry name" value="FAS1"/>
    <property type="match status" value="1"/>
</dbReference>
<dbReference type="RefSeq" id="WP_345521768.1">
    <property type="nucleotide sequence ID" value="NZ_BAABKM010000002.1"/>
</dbReference>
<dbReference type="InterPro" id="IPR000782">
    <property type="entry name" value="FAS1_domain"/>
</dbReference>
<proteinExistence type="predicted"/>
<keyword evidence="4" id="KW-1185">Reference proteome</keyword>
<evidence type="ECO:0000259" key="2">
    <source>
        <dbReference type="PROSITE" id="PS50213"/>
    </source>
</evidence>
<protein>
    <recommendedName>
        <fullName evidence="2">FAS1 domain-containing protein</fullName>
    </recommendedName>
</protein>
<gene>
    <name evidence="3" type="ORF">GCM10023349_26420</name>
</gene>
<organism evidence="3 4">
    <name type="scientific">Nocardioides conyzicola</name>
    <dbReference type="NCBI Taxonomy" id="1651781"/>
    <lineage>
        <taxon>Bacteria</taxon>
        <taxon>Bacillati</taxon>
        <taxon>Actinomycetota</taxon>
        <taxon>Actinomycetes</taxon>
        <taxon>Propionibacteriales</taxon>
        <taxon>Nocardioidaceae</taxon>
        <taxon>Nocardioides</taxon>
    </lineage>
</organism>
<feature type="chain" id="PRO_5045511054" description="FAS1 domain-containing protein" evidence="1">
    <location>
        <begin position="25"/>
        <end position="214"/>
    </location>
</feature>
<name>A0ABP8XG03_9ACTN</name>
<dbReference type="PROSITE" id="PS50213">
    <property type="entry name" value="FAS1"/>
    <property type="match status" value="1"/>
</dbReference>
<evidence type="ECO:0000313" key="4">
    <source>
        <dbReference type="Proteomes" id="UP001499974"/>
    </source>
</evidence>
<reference evidence="4" key="1">
    <citation type="journal article" date="2019" name="Int. J. Syst. Evol. Microbiol.">
        <title>The Global Catalogue of Microorganisms (GCM) 10K type strain sequencing project: providing services to taxonomists for standard genome sequencing and annotation.</title>
        <authorList>
            <consortium name="The Broad Institute Genomics Platform"/>
            <consortium name="The Broad Institute Genome Sequencing Center for Infectious Disease"/>
            <person name="Wu L."/>
            <person name="Ma J."/>
        </authorList>
    </citation>
    <scope>NUCLEOTIDE SEQUENCE [LARGE SCALE GENOMIC DNA]</scope>
    <source>
        <strain evidence="4">JCM 18531</strain>
    </source>
</reference>
<sequence>MIRKHTVAAGFTAVVLAATGTVAAAPGAQAASGTSERARTTSLADVLAADGHRFDKKWGDFDILDAAVTAVLAEKPKSPVGVLAKRKAKLTAFLPTDRAFRALAKTLTGKTPKTEKATFNALAKAAGIDVIETVLLYHVVPGKTLGAKKVLAADGKKLKTAQGGKITVQVKGKKVTLVDADPDLANPRVIATDINKGNPQIAHAINRVLLPIDL</sequence>
<keyword evidence="1" id="KW-0732">Signal</keyword>
<dbReference type="Pfam" id="PF02469">
    <property type="entry name" value="Fasciclin"/>
    <property type="match status" value="1"/>
</dbReference>
<feature type="signal peptide" evidence="1">
    <location>
        <begin position="1"/>
        <end position="24"/>
    </location>
</feature>
<accession>A0ABP8XG03</accession>
<comment type="caution">
    <text evidence="3">The sequence shown here is derived from an EMBL/GenBank/DDBJ whole genome shotgun (WGS) entry which is preliminary data.</text>
</comment>
<dbReference type="Gene3D" id="2.30.180.10">
    <property type="entry name" value="FAS1 domain"/>
    <property type="match status" value="1"/>
</dbReference>
<evidence type="ECO:0000313" key="3">
    <source>
        <dbReference type="EMBL" id="GAA4706831.1"/>
    </source>
</evidence>
<evidence type="ECO:0000256" key="1">
    <source>
        <dbReference type="SAM" id="SignalP"/>
    </source>
</evidence>